<dbReference type="STRING" id="145388.A0A0D2MYB1"/>
<dbReference type="Proteomes" id="UP000054498">
    <property type="component" value="Unassembled WGS sequence"/>
</dbReference>
<feature type="compositionally biased region" description="Acidic residues" evidence="1">
    <location>
        <begin position="41"/>
        <end position="51"/>
    </location>
</feature>
<keyword evidence="3" id="KW-1185">Reference proteome</keyword>
<protein>
    <submittedName>
        <fullName evidence="2">Uncharacterized protein</fullName>
    </submittedName>
</protein>
<dbReference type="GeneID" id="25735496"/>
<dbReference type="RefSeq" id="XP_013904361.1">
    <property type="nucleotide sequence ID" value="XM_014048907.1"/>
</dbReference>
<name>A0A0D2MYB1_9CHLO</name>
<dbReference type="EMBL" id="KK100520">
    <property type="protein sequence ID" value="KIZ05342.1"/>
    <property type="molecule type" value="Genomic_DNA"/>
</dbReference>
<reference evidence="2 3" key="1">
    <citation type="journal article" date="2013" name="BMC Genomics">
        <title>Reconstruction of the lipid metabolism for the microalga Monoraphidium neglectum from its genome sequence reveals characteristics suitable for biofuel production.</title>
        <authorList>
            <person name="Bogen C."/>
            <person name="Al-Dilaimi A."/>
            <person name="Albersmeier A."/>
            <person name="Wichmann J."/>
            <person name="Grundmann M."/>
            <person name="Rupp O."/>
            <person name="Lauersen K.J."/>
            <person name="Blifernez-Klassen O."/>
            <person name="Kalinowski J."/>
            <person name="Goesmann A."/>
            <person name="Mussgnug J.H."/>
            <person name="Kruse O."/>
        </authorList>
    </citation>
    <scope>NUCLEOTIDE SEQUENCE [LARGE SCALE GENOMIC DNA]</scope>
    <source>
        <strain evidence="2 3">SAG 48.87</strain>
    </source>
</reference>
<dbReference type="AlphaFoldDB" id="A0A0D2MYB1"/>
<organism evidence="2 3">
    <name type="scientific">Monoraphidium neglectum</name>
    <dbReference type="NCBI Taxonomy" id="145388"/>
    <lineage>
        <taxon>Eukaryota</taxon>
        <taxon>Viridiplantae</taxon>
        <taxon>Chlorophyta</taxon>
        <taxon>core chlorophytes</taxon>
        <taxon>Chlorophyceae</taxon>
        <taxon>CS clade</taxon>
        <taxon>Sphaeropleales</taxon>
        <taxon>Selenastraceae</taxon>
        <taxon>Monoraphidium</taxon>
    </lineage>
</organism>
<evidence type="ECO:0000313" key="2">
    <source>
        <dbReference type="EMBL" id="KIZ05342.1"/>
    </source>
</evidence>
<proteinExistence type="predicted"/>
<evidence type="ECO:0000256" key="1">
    <source>
        <dbReference type="SAM" id="MobiDB-lite"/>
    </source>
</evidence>
<evidence type="ECO:0000313" key="3">
    <source>
        <dbReference type="Proteomes" id="UP000054498"/>
    </source>
</evidence>
<dbReference type="KEGG" id="mng:MNEG_2618"/>
<feature type="compositionally biased region" description="Acidic residues" evidence="1">
    <location>
        <begin position="11"/>
        <end position="33"/>
    </location>
</feature>
<dbReference type="OrthoDB" id="541429at2759"/>
<gene>
    <name evidence="2" type="ORF">MNEG_2618</name>
</gene>
<sequence>MIDRFFAQASGDDEYEEEFEDEFEDDQGDEEAEGGAYPSPDGEEDPVEGSGDDSGSIDVGGGKAGSGKARRRVNPLALLGSLRPSNLAKALQAQRQNLQRLVWRLEDASVFTAKFASRALLKAARPALVWLIVSRAMRTLEVSRDPHIRMLRQPAHKQIDYYYSQLLGKDWEKQLEQDLLDAVREVDEGYITDEVVKEKRRLAAVMLRRMEVEEWDKERMRHFYYGLYGMGPWYWDMEERLHNPFFTGARGWNGPIESWVGENRTYGGDAAAEDVDFRELALEAIGKARGRGVGGAARARALAREELRGADAVLGSRLFEGVVDRAAARGALEDAQGRQHAEAA</sequence>
<feature type="region of interest" description="Disordered" evidence="1">
    <location>
        <begin position="1"/>
        <end position="69"/>
    </location>
</feature>
<accession>A0A0D2MYB1</accession>